<feature type="domain" description="Tf2-1-like SH3-like" evidence="1">
    <location>
        <begin position="118"/>
        <end position="179"/>
    </location>
</feature>
<reference evidence="2" key="1">
    <citation type="journal article" date="2019" name="Sci. Rep.">
        <title>Draft genome of Tanacetum cinerariifolium, the natural source of mosquito coil.</title>
        <authorList>
            <person name="Yamashiro T."/>
            <person name="Shiraishi A."/>
            <person name="Satake H."/>
            <person name="Nakayama K."/>
        </authorList>
    </citation>
    <scope>NUCLEOTIDE SEQUENCE</scope>
</reference>
<keyword evidence="2" id="KW-0808">Transferase</keyword>
<protein>
    <submittedName>
        <fullName evidence="2">Reverse transcriptase domain-containing protein</fullName>
    </submittedName>
</protein>
<evidence type="ECO:0000313" key="2">
    <source>
        <dbReference type="EMBL" id="GEU62791.1"/>
    </source>
</evidence>
<evidence type="ECO:0000259" key="1">
    <source>
        <dbReference type="Pfam" id="PF24626"/>
    </source>
</evidence>
<dbReference type="InterPro" id="IPR056924">
    <property type="entry name" value="SH3_Tf2-1"/>
</dbReference>
<keyword evidence="2" id="KW-0548">Nucleotidyltransferase</keyword>
<dbReference type="PANTHER" id="PTHR46148">
    <property type="entry name" value="CHROMO DOMAIN-CONTAINING PROTEIN"/>
    <property type="match status" value="1"/>
</dbReference>
<dbReference type="Pfam" id="PF24626">
    <property type="entry name" value="SH3_Tf2-1"/>
    <property type="match status" value="1"/>
</dbReference>
<dbReference type="PANTHER" id="PTHR46148:SF57">
    <property type="entry name" value="OS12G0499874 PROTEIN"/>
    <property type="match status" value="1"/>
</dbReference>
<accession>A0A6L2LLT4</accession>
<dbReference type="AlphaFoldDB" id="A0A6L2LLT4"/>
<sequence length="201" mass="23269">MSMTIQSSVKDNILAAQDEASKVENAPAEMLRGLDQQIENKVNEGMFFMDQIWVPFVGNARKMIMDEAEVKENRLIGLEMMQKTMDKVVLFKERLKAAKDRQKSYADNRRNPLEFKVGDQLLLKVSPWKGVVRLEKKRKLASRYVGPFEILERIGPVAYCLRLSKDLSTVHDTFHVSKLFGRYKSARTIRRNLGRQDSLIY</sequence>
<comment type="caution">
    <text evidence="2">The sequence shown here is derived from an EMBL/GenBank/DDBJ whole genome shotgun (WGS) entry which is preliminary data.</text>
</comment>
<gene>
    <name evidence="2" type="ORF">Tci_034769</name>
</gene>
<organism evidence="2">
    <name type="scientific">Tanacetum cinerariifolium</name>
    <name type="common">Dalmatian daisy</name>
    <name type="synonym">Chrysanthemum cinerariifolium</name>
    <dbReference type="NCBI Taxonomy" id="118510"/>
    <lineage>
        <taxon>Eukaryota</taxon>
        <taxon>Viridiplantae</taxon>
        <taxon>Streptophyta</taxon>
        <taxon>Embryophyta</taxon>
        <taxon>Tracheophyta</taxon>
        <taxon>Spermatophyta</taxon>
        <taxon>Magnoliopsida</taxon>
        <taxon>eudicotyledons</taxon>
        <taxon>Gunneridae</taxon>
        <taxon>Pentapetalae</taxon>
        <taxon>asterids</taxon>
        <taxon>campanulids</taxon>
        <taxon>Asterales</taxon>
        <taxon>Asteraceae</taxon>
        <taxon>Asteroideae</taxon>
        <taxon>Anthemideae</taxon>
        <taxon>Anthemidinae</taxon>
        <taxon>Tanacetum</taxon>
    </lineage>
</organism>
<proteinExistence type="predicted"/>
<dbReference type="GO" id="GO:0003964">
    <property type="term" value="F:RNA-directed DNA polymerase activity"/>
    <property type="evidence" value="ECO:0007669"/>
    <property type="project" value="UniProtKB-KW"/>
</dbReference>
<keyword evidence="2" id="KW-0695">RNA-directed DNA polymerase</keyword>
<dbReference type="EMBL" id="BKCJ010004734">
    <property type="protein sequence ID" value="GEU62791.1"/>
    <property type="molecule type" value="Genomic_DNA"/>
</dbReference>
<name>A0A6L2LLT4_TANCI</name>